<dbReference type="PROSITE" id="PS50278">
    <property type="entry name" value="PDGF_2"/>
    <property type="match status" value="1"/>
</dbReference>
<dbReference type="AlphaFoldDB" id="A0AAN5CDS9"/>
<dbReference type="Pfam" id="PF00341">
    <property type="entry name" value="PDGF"/>
    <property type="match status" value="1"/>
</dbReference>
<name>A0AAN5CDS9_9BILA</name>
<keyword evidence="8" id="KW-1185">Reference proteome</keyword>
<feature type="non-terminal residue" evidence="7">
    <location>
        <position position="1"/>
    </location>
</feature>
<feature type="domain" description="Platelet-derived growth factor (PDGF) family profile" evidence="6">
    <location>
        <begin position="96"/>
        <end position="198"/>
    </location>
</feature>
<keyword evidence="3" id="KW-0497">Mitogen</keyword>
<dbReference type="PANTHER" id="PTHR11633">
    <property type="entry name" value="PLATELET-DERIVED GROWTH FACTOR"/>
    <property type="match status" value="1"/>
</dbReference>
<dbReference type="GO" id="GO:0008284">
    <property type="term" value="P:positive regulation of cell population proliferation"/>
    <property type="evidence" value="ECO:0007669"/>
    <property type="project" value="TreeGrafter"/>
</dbReference>
<comment type="caution">
    <text evidence="7">The sequence shown here is derived from an EMBL/GenBank/DDBJ whole genome shotgun (WGS) entry which is preliminary data.</text>
</comment>
<dbReference type="InterPro" id="IPR029034">
    <property type="entry name" value="Cystine-knot_cytokine"/>
</dbReference>
<feature type="signal peptide" evidence="5">
    <location>
        <begin position="1"/>
        <end position="26"/>
    </location>
</feature>
<evidence type="ECO:0000256" key="2">
    <source>
        <dbReference type="ARBA" id="ARBA00023030"/>
    </source>
</evidence>
<dbReference type="GO" id="GO:0005615">
    <property type="term" value="C:extracellular space"/>
    <property type="evidence" value="ECO:0007669"/>
    <property type="project" value="TreeGrafter"/>
</dbReference>
<dbReference type="InterPro" id="IPR000072">
    <property type="entry name" value="PDGF/VEGF_dom"/>
</dbReference>
<evidence type="ECO:0000259" key="6">
    <source>
        <dbReference type="PROSITE" id="PS50278"/>
    </source>
</evidence>
<dbReference type="Proteomes" id="UP001328107">
    <property type="component" value="Unassembled WGS sequence"/>
</dbReference>
<feature type="compositionally biased region" description="Basic residues" evidence="4">
    <location>
        <begin position="285"/>
        <end position="297"/>
    </location>
</feature>
<evidence type="ECO:0000313" key="8">
    <source>
        <dbReference type="Proteomes" id="UP001328107"/>
    </source>
</evidence>
<reference evidence="8" key="1">
    <citation type="submission" date="2022-10" db="EMBL/GenBank/DDBJ databases">
        <title>Genome assembly of Pristionchus species.</title>
        <authorList>
            <person name="Yoshida K."/>
            <person name="Sommer R.J."/>
        </authorList>
    </citation>
    <scope>NUCLEOTIDE SEQUENCE [LARGE SCALE GENOMIC DNA]</scope>
    <source>
        <strain evidence="8">RS5460</strain>
    </source>
</reference>
<accession>A0AAN5CDS9</accession>
<keyword evidence="5" id="KW-0732">Signal</keyword>
<evidence type="ECO:0000256" key="3">
    <source>
        <dbReference type="ARBA" id="ARBA00023246"/>
    </source>
</evidence>
<evidence type="ECO:0000256" key="4">
    <source>
        <dbReference type="SAM" id="MobiDB-lite"/>
    </source>
</evidence>
<comment type="similarity">
    <text evidence="1">Belongs to the PDGF/VEGF growth factor family.</text>
</comment>
<dbReference type="GO" id="GO:0016020">
    <property type="term" value="C:membrane"/>
    <property type="evidence" value="ECO:0007669"/>
    <property type="project" value="InterPro"/>
</dbReference>
<evidence type="ECO:0000256" key="1">
    <source>
        <dbReference type="ARBA" id="ARBA00006686"/>
    </source>
</evidence>
<dbReference type="GO" id="GO:0070851">
    <property type="term" value="F:growth factor receptor binding"/>
    <property type="evidence" value="ECO:0007669"/>
    <property type="project" value="TreeGrafter"/>
</dbReference>
<feature type="chain" id="PRO_5042853259" description="Platelet-derived growth factor (PDGF) family profile domain-containing protein" evidence="5">
    <location>
        <begin position="27"/>
        <end position="297"/>
    </location>
</feature>
<protein>
    <recommendedName>
        <fullName evidence="6">Platelet-derived growth factor (PDGF) family profile domain-containing protein</fullName>
    </recommendedName>
</protein>
<dbReference type="Gene3D" id="2.10.90.10">
    <property type="entry name" value="Cystine-knot cytokines"/>
    <property type="match status" value="1"/>
</dbReference>
<feature type="region of interest" description="Disordered" evidence="4">
    <location>
        <begin position="269"/>
        <end position="297"/>
    </location>
</feature>
<sequence length="297" mass="33354">AQSDSQSVLMLSTSLLLFTLLSPILARSEIHVPKAFKDKMARAATFADLAHNFHIVFTPNVSNHRRDYRIQGASLLHKPGQFPHDQMTPADREYEEKMELLKKIKQGSDTCKLQKVCIPVENEVEDNTVLFYPMCYDVMRCVGSCCHSENKCHPHTSKNVSRVVVELGYVGGGKFKLNRTFNITMEEHTSCSCYQCTNKNLCPPGLVIGPSCHCECPNQDEKAECTGERTWNEDQCKCECPVVICAQSEVLDEKTCTCVNEATHFSHPTVGPHDTDIANLPKLSTNHRRNHNRGINS</sequence>
<proteinExistence type="inferred from homology"/>
<dbReference type="GO" id="GO:0051781">
    <property type="term" value="P:positive regulation of cell division"/>
    <property type="evidence" value="ECO:0007669"/>
    <property type="project" value="UniProtKB-KW"/>
</dbReference>
<evidence type="ECO:0000313" key="7">
    <source>
        <dbReference type="EMBL" id="GMR41585.1"/>
    </source>
</evidence>
<gene>
    <name evidence="7" type="ORF">PMAYCL1PPCAC_11780</name>
</gene>
<evidence type="ECO:0000256" key="5">
    <source>
        <dbReference type="SAM" id="SignalP"/>
    </source>
</evidence>
<dbReference type="GO" id="GO:0008083">
    <property type="term" value="F:growth factor activity"/>
    <property type="evidence" value="ECO:0007669"/>
    <property type="project" value="UniProtKB-KW"/>
</dbReference>
<dbReference type="SUPFAM" id="SSF57501">
    <property type="entry name" value="Cystine-knot cytokines"/>
    <property type="match status" value="1"/>
</dbReference>
<organism evidence="7 8">
    <name type="scientific">Pristionchus mayeri</name>
    <dbReference type="NCBI Taxonomy" id="1317129"/>
    <lineage>
        <taxon>Eukaryota</taxon>
        <taxon>Metazoa</taxon>
        <taxon>Ecdysozoa</taxon>
        <taxon>Nematoda</taxon>
        <taxon>Chromadorea</taxon>
        <taxon>Rhabditida</taxon>
        <taxon>Rhabditina</taxon>
        <taxon>Diplogasteromorpha</taxon>
        <taxon>Diplogasteroidea</taxon>
        <taxon>Neodiplogasteridae</taxon>
        <taxon>Pristionchus</taxon>
    </lineage>
</organism>
<dbReference type="PANTHER" id="PTHR11633:SF1">
    <property type="entry name" value="LD28763P"/>
    <property type="match status" value="1"/>
</dbReference>
<dbReference type="EMBL" id="BTRK01000003">
    <property type="protein sequence ID" value="GMR41585.1"/>
    <property type="molecule type" value="Genomic_DNA"/>
</dbReference>
<keyword evidence="2" id="KW-0339">Growth factor</keyword>